<keyword evidence="4" id="KW-1185">Reference proteome</keyword>
<sequence>MNLLRRLVNSPSKVSAIEQEVKSVGKGGRNYVVNGDFSYDLNSWRNWGTASGTKRLTTINDLPGFKTGFYFDSTSTGEHGYAQDNIDTNEGEGYLLSAWIRVTKGGGKVRIQEGNSSNGWTRSDYDVDSIKGKWVRVTHKFTAKSTFTGVYIGQAGGLSEFLSADVTGMQLEKGISLSDWKPAPEDAINRITKTETAIIQTNAAIEQRATKTSVDNLSGRVTSAEGRLTTQAWRNLSKGRAEQTRSRVKYTARINKDKSRTDSSCGIFTN</sequence>
<evidence type="ECO:0000313" key="3">
    <source>
        <dbReference type="EMBL" id="MCM2675543.1"/>
    </source>
</evidence>
<dbReference type="RefSeq" id="WP_251606376.1">
    <property type="nucleotide sequence ID" value="NZ_JAMQJY010000001.1"/>
</dbReference>
<protein>
    <recommendedName>
        <fullName evidence="2">CBM-cenC domain-containing protein</fullName>
    </recommendedName>
</protein>
<dbReference type="Pfam" id="PF02018">
    <property type="entry name" value="CBM_4_9"/>
    <property type="match status" value="1"/>
</dbReference>
<organism evidence="3 4">
    <name type="scientific">Alkalicoccobacillus plakortidis</name>
    <dbReference type="NCBI Taxonomy" id="444060"/>
    <lineage>
        <taxon>Bacteria</taxon>
        <taxon>Bacillati</taxon>
        <taxon>Bacillota</taxon>
        <taxon>Bacilli</taxon>
        <taxon>Bacillales</taxon>
        <taxon>Bacillaceae</taxon>
        <taxon>Alkalicoccobacillus</taxon>
    </lineage>
</organism>
<dbReference type="SUPFAM" id="SSF49785">
    <property type="entry name" value="Galactose-binding domain-like"/>
    <property type="match status" value="1"/>
</dbReference>
<dbReference type="InterPro" id="IPR003305">
    <property type="entry name" value="CenC_carb-bd"/>
</dbReference>
<dbReference type="Proteomes" id="UP001203665">
    <property type="component" value="Unassembled WGS sequence"/>
</dbReference>
<reference evidence="3" key="1">
    <citation type="submission" date="2022-06" db="EMBL/GenBank/DDBJ databases">
        <title>Alkalicoccobacillus porphyridii sp. nov., isolated from a marine red alga, Porphyridium purpureum and reclassification of Shouchella plakortidis and Shouchella gibsonii as Alkalicoccobacillus plakortidis comb. nov. and Alkalicoccobacillus gibsonii comb. nov.</title>
        <authorList>
            <person name="Kim K.H."/>
            <person name="Lee J.K."/>
            <person name="Han D.M."/>
            <person name="Baek J.H."/>
            <person name="Jeon C.O."/>
        </authorList>
    </citation>
    <scope>NUCLEOTIDE SEQUENCE</scope>
    <source>
        <strain evidence="3">DSM 19153</strain>
    </source>
</reference>
<proteinExistence type="predicted"/>
<gene>
    <name evidence="3" type="ORF">NDM98_08605</name>
</gene>
<dbReference type="InterPro" id="IPR008979">
    <property type="entry name" value="Galactose-bd-like_sf"/>
</dbReference>
<evidence type="ECO:0000256" key="1">
    <source>
        <dbReference type="ARBA" id="ARBA00022801"/>
    </source>
</evidence>
<keyword evidence="1" id="KW-0378">Hydrolase</keyword>
<dbReference type="Gene3D" id="2.60.120.260">
    <property type="entry name" value="Galactose-binding domain-like"/>
    <property type="match status" value="1"/>
</dbReference>
<evidence type="ECO:0000313" key="4">
    <source>
        <dbReference type="Proteomes" id="UP001203665"/>
    </source>
</evidence>
<accession>A0ABT0XI12</accession>
<comment type="caution">
    <text evidence="3">The sequence shown here is derived from an EMBL/GenBank/DDBJ whole genome shotgun (WGS) entry which is preliminary data.</text>
</comment>
<dbReference type="EMBL" id="JAMQJY010000001">
    <property type="protein sequence ID" value="MCM2675543.1"/>
    <property type="molecule type" value="Genomic_DNA"/>
</dbReference>
<evidence type="ECO:0000259" key="2">
    <source>
        <dbReference type="Pfam" id="PF02018"/>
    </source>
</evidence>
<feature type="domain" description="CBM-cenC" evidence="2">
    <location>
        <begin position="30"/>
        <end position="152"/>
    </location>
</feature>
<name>A0ABT0XI12_9BACI</name>